<dbReference type="SUPFAM" id="SSF53335">
    <property type="entry name" value="S-adenosyl-L-methionine-dependent methyltransferases"/>
    <property type="match status" value="1"/>
</dbReference>
<feature type="domain" description="Methyltransferase FkbM" evidence="1">
    <location>
        <begin position="169"/>
        <end position="309"/>
    </location>
</feature>
<organism evidence="2">
    <name type="scientific">Chryseobacterium sp. B5</name>
    <dbReference type="NCBI Taxonomy" id="2050562"/>
    <lineage>
        <taxon>Bacteria</taxon>
        <taxon>Pseudomonadati</taxon>
        <taxon>Bacteroidota</taxon>
        <taxon>Flavobacteriia</taxon>
        <taxon>Flavobacteriales</taxon>
        <taxon>Weeksellaceae</taxon>
        <taxon>Chryseobacterium group</taxon>
        <taxon>Chryseobacterium</taxon>
    </lineage>
</organism>
<sequence>MHLRYLLDQGASIILGVDDYTSKESVEGIPIVKSAQLIERAGSFPANTLMVDFSLSLFANGFCRHLARHAGLELRDVFQVLACFNSVAVYEKIRDYRSNTLARADDWLKLAQRLGDDHSRETLYGVLLQRLEYDRRWMNDIRISPRDEYFGLAGESNTFTLGNREHFVDCGAHRGTILHKLFGVTGWNYASLHAFEPDAENFQALQQLAPWKLEKFHTHNYAVSDQTQTLRFHQTGTMGSHISDQGDVSIRCVTVDDWVERATFMKFDVEGFEARALQGSKRLLAENRPRLAVASYHYATDLLDIAQTIDELAPGYTFFLRHHAGYFYDTMLYATPRGDWLPGTDAA</sequence>
<reference evidence="2" key="1">
    <citation type="submission" date="2017-10" db="EMBL/GenBank/DDBJ databases">
        <title>Chryseobacterium sp. B5 is a hydrocarbonoclastic and plant growth promoting bacterium.</title>
        <authorList>
            <person name="Thijs S."/>
            <person name="Gkorezis P."/>
            <person name="Van Hamme J."/>
        </authorList>
    </citation>
    <scope>NUCLEOTIDE SEQUENCE</scope>
    <source>
        <strain evidence="2">B5</strain>
    </source>
</reference>
<gene>
    <name evidence="2" type="ORF">CTI11_07375</name>
</gene>
<dbReference type="GO" id="GO:0032259">
    <property type="term" value="P:methylation"/>
    <property type="evidence" value="ECO:0007669"/>
    <property type="project" value="UniProtKB-KW"/>
</dbReference>
<dbReference type="PANTHER" id="PTHR34203:SF15">
    <property type="entry name" value="SLL1173 PROTEIN"/>
    <property type="match status" value="1"/>
</dbReference>
<keyword evidence="2" id="KW-0808">Transferase</keyword>
<dbReference type="InterPro" id="IPR029063">
    <property type="entry name" value="SAM-dependent_MTases_sf"/>
</dbReference>
<dbReference type="InterPro" id="IPR052514">
    <property type="entry name" value="SAM-dependent_MTase"/>
</dbReference>
<evidence type="ECO:0000313" key="2">
    <source>
        <dbReference type="EMBL" id="PII36463.1"/>
    </source>
</evidence>
<evidence type="ECO:0000259" key="1">
    <source>
        <dbReference type="Pfam" id="PF05050"/>
    </source>
</evidence>
<comment type="caution">
    <text evidence="2">The sequence shown here is derived from an EMBL/GenBank/DDBJ whole genome shotgun (WGS) entry which is preliminary data.</text>
</comment>
<dbReference type="InterPro" id="IPR006342">
    <property type="entry name" value="FkbM_mtfrase"/>
</dbReference>
<dbReference type="GO" id="GO:0008168">
    <property type="term" value="F:methyltransferase activity"/>
    <property type="evidence" value="ECO:0007669"/>
    <property type="project" value="UniProtKB-KW"/>
</dbReference>
<dbReference type="Gene3D" id="1.20.1270.160">
    <property type="match status" value="1"/>
</dbReference>
<dbReference type="AlphaFoldDB" id="A0A2G7TBN2"/>
<dbReference type="Gene3D" id="3.40.50.150">
    <property type="entry name" value="Vaccinia Virus protein VP39"/>
    <property type="match status" value="1"/>
</dbReference>
<keyword evidence="2" id="KW-0489">Methyltransferase</keyword>
<protein>
    <submittedName>
        <fullName evidence="2">FkbM family methyltransferase</fullName>
    </submittedName>
</protein>
<dbReference type="NCBIfam" id="TIGR01444">
    <property type="entry name" value="fkbM_fam"/>
    <property type="match status" value="1"/>
</dbReference>
<dbReference type="EMBL" id="PEKC01000018">
    <property type="protein sequence ID" value="PII36463.1"/>
    <property type="molecule type" value="Genomic_DNA"/>
</dbReference>
<accession>A0A2G7TBN2</accession>
<dbReference type="PANTHER" id="PTHR34203">
    <property type="entry name" value="METHYLTRANSFERASE, FKBM FAMILY PROTEIN"/>
    <property type="match status" value="1"/>
</dbReference>
<name>A0A2G7TBN2_9FLAO</name>
<dbReference type="Pfam" id="PF05050">
    <property type="entry name" value="Methyltransf_21"/>
    <property type="match status" value="1"/>
</dbReference>
<proteinExistence type="predicted"/>